<evidence type="ECO:0000313" key="1">
    <source>
        <dbReference type="EMBL" id="MYM80531.1"/>
    </source>
</evidence>
<reference evidence="1 2" key="1">
    <citation type="submission" date="2019-12" db="EMBL/GenBank/DDBJ databases">
        <title>Novel species isolated from a subtropical stream in China.</title>
        <authorList>
            <person name="Lu H."/>
        </authorList>
    </citation>
    <scope>NUCLEOTIDE SEQUENCE [LARGE SCALE GENOMIC DNA]</scope>
    <source>
        <strain evidence="1 2">FT50W</strain>
    </source>
</reference>
<proteinExistence type="predicted"/>
<organism evidence="1 2">
    <name type="scientific">Duganella lactea</name>
    <dbReference type="NCBI Taxonomy" id="2692173"/>
    <lineage>
        <taxon>Bacteria</taxon>
        <taxon>Pseudomonadati</taxon>
        <taxon>Pseudomonadota</taxon>
        <taxon>Betaproteobacteria</taxon>
        <taxon>Burkholderiales</taxon>
        <taxon>Oxalobacteraceae</taxon>
        <taxon>Telluria group</taxon>
        <taxon>Duganella</taxon>
    </lineage>
</organism>
<dbReference type="Proteomes" id="UP000474565">
    <property type="component" value="Unassembled WGS sequence"/>
</dbReference>
<comment type="caution">
    <text evidence="1">The sequence shown here is derived from an EMBL/GenBank/DDBJ whole genome shotgun (WGS) entry which is preliminary data.</text>
</comment>
<sequence>MAVTAPPTINALPAPPDPNNRATYNTLAYPWSVALGPYSAQLNAVAANVYANATDAAASAANSAAQATIATAKASQTAADASATSADRVQTGLDRAAAAASAASAAAIAGAFVGTSDSSLNIGAGSKTFITQAGEQYSAGIWMTAVSRANPANWMFGEVTSYIGTTLVIDVQTVGGSGTCADWNLSLSGPRGAQGPQGIPGVLAGVATGAVDLLTGAALASAATINLDAATGNRVHITGTNPITAVTLTRGPRTVIFDGVLTLTHHATNNNLPGGVNIITAPGDRAVYESDGVTVYCVSYIKANGLPVAGVSASLIRSARTANASLGVADKGALIDITSGTFTQTFGAVATLGAGWFCYIRNSGAGDITLDPSGTELIDGLTSYIMYPGEVRLIQCDGTAFYSVILQSFTKTFTNTANFIKPPGYFAFDTFGLGGGGGGGGGSSVAGGRGGGGGAGAGAIRALILASALAASTLVTIGGGGAGGAQDAIGSVGGTTSVGMLLVAKGGAGGGAGTAYGNTISGAYGGGTYTVNAAPTGFLSSTAGGYYPEYGGASVSNQTSGNNSPCTAGDGSLVGGAAGGTGQYSSYQGGPGGISRVPATLSGGGGIGGLNAQGQDMVGTFAAGGGGSGAFRGGHGGYGCGGGGGGCTAGAGAAGGNGGGGLVTISGVK</sequence>
<dbReference type="AlphaFoldDB" id="A0A6L8MEF3"/>
<gene>
    <name evidence="1" type="ORF">GTP44_00970</name>
</gene>
<dbReference type="EMBL" id="WWCP01000001">
    <property type="protein sequence ID" value="MYM80531.1"/>
    <property type="molecule type" value="Genomic_DNA"/>
</dbReference>
<accession>A0A6L8MEF3</accession>
<evidence type="ECO:0000313" key="2">
    <source>
        <dbReference type="Proteomes" id="UP000474565"/>
    </source>
</evidence>
<protein>
    <submittedName>
        <fullName evidence="1">Uncharacterized protein</fullName>
    </submittedName>
</protein>
<name>A0A6L8MEF3_9BURK</name>
<dbReference type="RefSeq" id="WP_161017940.1">
    <property type="nucleotide sequence ID" value="NZ_WWCP01000001.1"/>
</dbReference>